<reference evidence="3" key="1">
    <citation type="submission" date="2016-09" db="EMBL/GenBank/DDBJ databases">
        <authorList>
            <person name="Jeantristanb JTB J.-T."/>
            <person name="Ricardo R."/>
        </authorList>
    </citation>
    <scope>NUCLEOTIDE SEQUENCE [LARGE SCALE GENOMIC DNA]</scope>
</reference>
<sequence length="286" mass="31323">MYIEVTGSTAFGYYAQVAETSLIPVFEKIRGVPMNSIDRFLSATMLMPSNDGFTEFIEMYQGNYDDPRSLFTDEWKNRWNDHFDYFFCKGLLNTTGVEEGTTVYVDSLKISPAGDWPLSFAFRKEVGLADAYLAEANATYNGTFYSAPFSAGNVSSPDTPINPNLVTMVLNYWPHQPLNMSATIAAYDLSAQWNERNFTLFLSPLTTALANLTTIGELTTFLYAHIVNGTRVALSSSAQTLETLANGTLTATGGWVVGPTGINATVTVRDQVTTGGILQIVDKALV</sequence>
<dbReference type="OrthoDB" id="10632686at2759"/>
<dbReference type="InterPro" id="IPR000782">
    <property type="entry name" value="FAS1_domain"/>
</dbReference>
<dbReference type="AlphaFoldDB" id="A0A238F6N3"/>
<name>A0A238F6N3_9BASI</name>
<gene>
    <name evidence="2" type="ORF">BQ2448_966</name>
</gene>
<dbReference type="Pfam" id="PF02469">
    <property type="entry name" value="Fasciclin"/>
    <property type="match status" value="1"/>
</dbReference>
<dbReference type="Gene3D" id="2.30.180.10">
    <property type="entry name" value="FAS1 domain"/>
    <property type="match status" value="1"/>
</dbReference>
<dbReference type="EMBL" id="FMSP01000003">
    <property type="protein sequence ID" value="SCV68845.1"/>
    <property type="molecule type" value="Genomic_DNA"/>
</dbReference>
<keyword evidence="3" id="KW-1185">Reference proteome</keyword>
<dbReference type="SUPFAM" id="SSF82153">
    <property type="entry name" value="FAS1 domain"/>
    <property type="match status" value="1"/>
</dbReference>
<protein>
    <submittedName>
        <fullName evidence="2">BQ2448_966 protein</fullName>
    </submittedName>
</protein>
<organism evidence="2 3">
    <name type="scientific">Microbotryum intermedium</name>
    <dbReference type="NCBI Taxonomy" id="269621"/>
    <lineage>
        <taxon>Eukaryota</taxon>
        <taxon>Fungi</taxon>
        <taxon>Dikarya</taxon>
        <taxon>Basidiomycota</taxon>
        <taxon>Pucciniomycotina</taxon>
        <taxon>Microbotryomycetes</taxon>
        <taxon>Microbotryales</taxon>
        <taxon>Microbotryaceae</taxon>
        <taxon>Microbotryum</taxon>
    </lineage>
</organism>
<feature type="domain" description="FAS1" evidence="1">
    <location>
        <begin position="183"/>
        <end position="286"/>
    </location>
</feature>
<accession>A0A238F6N3</accession>
<evidence type="ECO:0000259" key="1">
    <source>
        <dbReference type="Pfam" id="PF02469"/>
    </source>
</evidence>
<dbReference type="Proteomes" id="UP000198372">
    <property type="component" value="Unassembled WGS sequence"/>
</dbReference>
<evidence type="ECO:0000313" key="2">
    <source>
        <dbReference type="EMBL" id="SCV68845.1"/>
    </source>
</evidence>
<proteinExistence type="predicted"/>
<dbReference type="InterPro" id="IPR036378">
    <property type="entry name" value="FAS1_dom_sf"/>
</dbReference>
<evidence type="ECO:0000313" key="3">
    <source>
        <dbReference type="Proteomes" id="UP000198372"/>
    </source>
</evidence>